<proteinExistence type="predicted"/>
<evidence type="ECO:0000259" key="2">
    <source>
        <dbReference type="Pfam" id="PF01734"/>
    </source>
</evidence>
<organism evidence="3 4">
    <name type="scientific">Thermodesulforhabdus norvegica</name>
    <dbReference type="NCBI Taxonomy" id="39841"/>
    <lineage>
        <taxon>Bacteria</taxon>
        <taxon>Pseudomonadati</taxon>
        <taxon>Thermodesulfobacteriota</taxon>
        <taxon>Syntrophobacteria</taxon>
        <taxon>Syntrophobacterales</taxon>
        <taxon>Thermodesulforhabdaceae</taxon>
        <taxon>Thermodesulforhabdus</taxon>
    </lineage>
</organism>
<reference evidence="3 4" key="1">
    <citation type="submission" date="2016-10" db="EMBL/GenBank/DDBJ databases">
        <authorList>
            <person name="de Groot N.N."/>
        </authorList>
    </citation>
    <scope>NUCLEOTIDE SEQUENCE [LARGE SCALE GENOMIC DNA]</scope>
    <source>
        <strain evidence="3 4">DSM 9990</strain>
    </source>
</reference>
<dbReference type="InterPro" id="IPR002641">
    <property type="entry name" value="PNPLA_dom"/>
</dbReference>
<name>A0A1I4VIX5_9BACT</name>
<dbReference type="Pfam" id="PF01734">
    <property type="entry name" value="Patatin"/>
    <property type="match status" value="1"/>
</dbReference>
<dbReference type="AlphaFoldDB" id="A0A1I4VIX5"/>
<dbReference type="EMBL" id="FOUU01000010">
    <property type="protein sequence ID" value="SFN01093.1"/>
    <property type="molecule type" value="Genomic_DNA"/>
</dbReference>
<evidence type="ECO:0000313" key="4">
    <source>
        <dbReference type="Proteomes" id="UP000199611"/>
    </source>
</evidence>
<feature type="domain" description="PNPLA" evidence="2">
    <location>
        <begin position="55"/>
        <end position="241"/>
    </location>
</feature>
<sequence length="362" mass="41377">MSYFEIEAGRRAYGIVREEGLRAERIRVILGAAGGPKWLVLYHLDRWISSELLPGVRHPVHFFGSSIGAWRLAAMTCKEPSRAIDNLFESYMNQRYSSKPSPREVTQVARTILRSFMPEGTEEEVLGHPFIRLNIATVRMKIGASENRLPLLLSTFLMYTANRLSRSYLRFFMDRVYFSDPRDRPPLEGTTDHIPIRLVELTPGNLPDALMASASIPLVMEGVRSIPGAPPGTYRDGGLIDYHILPPLRLKDGELALFPHYSGTVTPGWFDKTLRHRSPDPRTLENIVLVRPSNTFFSMLPDRKIPDRQDFYTFSNNPLERKRRWKKAVELGRRMAEEFAEAVSSGKIRDMVRLYGLKEGSR</sequence>
<evidence type="ECO:0000313" key="3">
    <source>
        <dbReference type="EMBL" id="SFN01093.1"/>
    </source>
</evidence>
<dbReference type="SUPFAM" id="SSF52151">
    <property type="entry name" value="FabD/lysophospholipase-like"/>
    <property type="match status" value="1"/>
</dbReference>
<accession>A0A1I4VIX5</accession>
<dbReference type="RefSeq" id="WP_093395943.1">
    <property type="nucleotide sequence ID" value="NZ_FOUU01000010.1"/>
</dbReference>
<dbReference type="GO" id="GO:0006629">
    <property type="term" value="P:lipid metabolic process"/>
    <property type="evidence" value="ECO:0007669"/>
    <property type="project" value="UniProtKB-KW"/>
</dbReference>
<keyword evidence="4" id="KW-1185">Reference proteome</keyword>
<dbReference type="Proteomes" id="UP000199611">
    <property type="component" value="Unassembled WGS sequence"/>
</dbReference>
<protein>
    <recommendedName>
        <fullName evidence="2">PNPLA domain-containing protein</fullName>
    </recommendedName>
</protein>
<dbReference type="InterPro" id="IPR016035">
    <property type="entry name" value="Acyl_Trfase/lysoPLipase"/>
</dbReference>
<dbReference type="OrthoDB" id="8586159at2"/>
<gene>
    <name evidence="3" type="ORF">SAMN05660836_02305</name>
</gene>
<evidence type="ECO:0000256" key="1">
    <source>
        <dbReference type="ARBA" id="ARBA00023098"/>
    </source>
</evidence>
<dbReference type="STRING" id="39841.SAMN05660836_02305"/>
<keyword evidence="1" id="KW-0443">Lipid metabolism</keyword>